<proteinExistence type="predicted"/>
<reference evidence="1" key="1">
    <citation type="submission" date="2017-08" db="EMBL/GenBank/DDBJ databases">
        <authorList>
            <person name="Cuomo C."/>
            <person name="Billmyre B."/>
            <person name="Heitman J."/>
        </authorList>
    </citation>
    <scope>NUCLEOTIDE SEQUENCE</scope>
    <source>
        <strain evidence="1">CBS 12478</strain>
    </source>
</reference>
<organism evidence="1 2">
    <name type="scientific">Kwoniella shandongensis</name>
    <dbReference type="NCBI Taxonomy" id="1734106"/>
    <lineage>
        <taxon>Eukaryota</taxon>
        <taxon>Fungi</taxon>
        <taxon>Dikarya</taxon>
        <taxon>Basidiomycota</taxon>
        <taxon>Agaricomycotina</taxon>
        <taxon>Tremellomycetes</taxon>
        <taxon>Tremellales</taxon>
        <taxon>Cryptococcaceae</taxon>
        <taxon>Kwoniella</taxon>
    </lineage>
</organism>
<evidence type="ECO:0000313" key="2">
    <source>
        <dbReference type="Proteomes" id="UP000322225"/>
    </source>
</evidence>
<dbReference type="EMBL" id="CP144059">
    <property type="protein sequence ID" value="WWD20566.1"/>
    <property type="molecule type" value="Genomic_DNA"/>
</dbReference>
<dbReference type="KEGG" id="ksn:43589657"/>
<dbReference type="GO" id="GO:0006457">
    <property type="term" value="P:protein folding"/>
    <property type="evidence" value="ECO:0007669"/>
    <property type="project" value="TreeGrafter"/>
</dbReference>
<dbReference type="RefSeq" id="XP_031860227.1">
    <property type="nucleotide sequence ID" value="XM_032005508.1"/>
</dbReference>
<reference evidence="1" key="2">
    <citation type="submission" date="2024-01" db="EMBL/GenBank/DDBJ databases">
        <title>Comparative genomics of Cryptococcus and Kwoniella reveals pathogenesis evolution and contrasting modes of karyotype evolution via chromosome fusion or intercentromeric recombination.</title>
        <authorList>
            <person name="Coelho M.A."/>
            <person name="David-Palma M."/>
            <person name="Shea T."/>
            <person name="Bowers K."/>
            <person name="McGinley-Smith S."/>
            <person name="Mohammad A.W."/>
            <person name="Gnirke A."/>
            <person name="Yurkov A.M."/>
            <person name="Nowrousian M."/>
            <person name="Sun S."/>
            <person name="Cuomo C.A."/>
            <person name="Heitman J."/>
        </authorList>
    </citation>
    <scope>NUCLEOTIDE SEQUENCE</scope>
    <source>
        <strain evidence="1">CBS 12478</strain>
    </source>
</reference>
<keyword evidence="2" id="KW-1185">Reference proteome</keyword>
<accession>A0A5M6C224</accession>
<dbReference type="PANTHER" id="PTHR35329">
    <property type="entry name" value="CHITIN SYNTHASE EXPORT CHAPERONE"/>
    <property type="match status" value="1"/>
</dbReference>
<dbReference type="GO" id="GO:0005789">
    <property type="term" value="C:endoplasmic reticulum membrane"/>
    <property type="evidence" value="ECO:0007669"/>
    <property type="project" value="TreeGrafter"/>
</dbReference>
<dbReference type="OrthoDB" id="5582162at2759"/>
<sequence length="335" mass="36210">MPDPFGSFRWICSHTPLPQCNLLFSQLFYQDNPPLTQLFPTSSNFFSQYNINGQSASEDPVVLAAKSAAGTGVGANCEIARVGQRGSSGDIALIVLSAVSLILALVLVFTASRRKAAVGRVELRLLLIVYGIHSALQLLTMSSLLEQGSKGLAILSSIHVAFVATLFWLLLGNGLIATQVVEDGTFSALVPLVIGSVLFFIATLYVSLDTSLHWTESFVLVGSDVGTLKATALFVLTLIWPAVAAVLYLVIMLYVVLGMLKEVKPAVLYLGSFLLFAVAQVIFFLASQPLCDSSNGKVNSAFLATLLECLSVITLYFAWRSITEDDWGEDEYPIW</sequence>
<evidence type="ECO:0000313" key="1">
    <source>
        <dbReference type="EMBL" id="WWD20566.1"/>
    </source>
</evidence>
<dbReference type="GO" id="GO:0051082">
    <property type="term" value="F:unfolded protein binding"/>
    <property type="evidence" value="ECO:0007669"/>
    <property type="project" value="TreeGrafter"/>
</dbReference>
<name>A0A5M6C224_9TREE</name>
<dbReference type="PANTHER" id="PTHR35329:SF1">
    <property type="entry name" value="CHITIN SYNTHASE EXPORT CHAPERONE"/>
    <property type="match status" value="1"/>
</dbReference>
<protein>
    <submittedName>
        <fullName evidence="1">Uncharacterized protein</fullName>
    </submittedName>
</protein>
<dbReference type="InterPro" id="IPR022057">
    <property type="entry name" value="Chs7"/>
</dbReference>
<dbReference type="GeneID" id="43589657"/>
<dbReference type="Proteomes" id="UP000322225">
    <property type="component" value="Chromosome 9"/>
</dbReference>
<dbReference type="AlphaFoldDB" id="A0A5M6C224"/>
<dbReference type="Pfam" id="PF12271">
    <property type="entry name" value="Chs7"/>
    <property type="match status" value="1"/>
</dbReference>
<gene>
    <name evidence="1" type="ORF">CI109_105042</name>
</gene>